<organism evidence="1 2">
    <name type="scientific">Thelohanellus kitauei</name>
    <name type="common">Myxosporean</name>
    <dbReference type="NCBI Taxonomy" id="669202"/>
    <lineage>
        <taxon>Eukaryota</taxon>
        <taxon>Metazoa</taxon>
        <taxon>Cnidaria</taxon>
        <taxon>Myxozoa</taxon>
        <taxon>Myxosporea</taxon>
        <taxon>Bivalvulida</taxon>
        <taxon>Platysporina</taxon>
        <taxon>Myxobolidae</taxon>
        <taxon>Thelohanellus</taxon>
    </lineage>
</organism>
<proteinExistence type="predicted"/>
<protein>
    <submittedName>
        <fullName evidence="1">Uncharacterized protein</fullName>
    </submittedName>
</protein>
<gene>
    <name evidence="1" type="ORF">RF11_06313</name>
</gene>
<sequence>MIDPNDFLSSYLEILTIIEIIPFWRFELKNKVGKDIKFVEASCTKLEKNLSALKKCLQEYCEEKHQFSDFLVEMHLNVGTTVVDTVKKSASSGMLVDPILDRITESISTYIRYGIQHTSKSFQDVQRTKHKIQSGFDFLSGISNPYGLPGVSRLNYTQQVRLYLAHKTTMAAERYMILVSSRNLIFEKEFKIYFGLLRDHFKKSRDLYMDCLDELKQFRIEDPKWILKDYSRDKSYYSTLAKIVNSDSEEDLEPLDFEDSESHQFLNYQPVSMTANDKHNRRAESVKPFVPSRNLSQSNNKQAGILPVVDVGKYSMDKNDWAKKLNFLISHLINDKKQKSSDAAPFNRC</sequence>
<keyword evidence="2" id="KW-1185">Reference proteome</keyword>
<dbReference type="AlphaFoldDB" id="A0A0C2MLQ0"/>
<accession>A0A0C2MLQ0</accession>
<dbReference type="Proteomes" id="UP000031668">
    <property type="component" value="Unassembled WGS sequence"/>
</dbReference>
<reference evidence="1 2" key="1">
    <citation type="journal article" date="2014" name="Genome Biol. Evol.">
        <title>The genome of the myxosporean Thelohanellus kitauei shows adaptations to nutrient acquisition within its fish host.</title>
        <authorList>
            <person name="Yang Y."/>
            <person name="Xiong J."/>
            <person name="Zhou Z."/>
            <person name="Huo F."/>
            <person name="Miao W."/>
            <person name="Ran C."/>
            <person name="Liu Y."/>
            <person name="Zhang J."/>
            <person name="Feng J."/>
            <person name="Wang M."/>
            <person name="Wang M."/>
            <person name="Wang L."/>
            <person name="Yao B."/>
        </authorList>
    </citation>
    <scope>NUCLEOTIDE SEQUENCE [LARGE SCALE GENOMIC DNA]</scope>
    <source>
        <strain evidence="1">Wuqing</strain>
    </source>
</reference>
<comment type="caution">
    <text evidence="1">The sequence shown here is derived from an EMBL/GenBank/DDBJ whole genome shotgun (WGS) entry which is preliminary data.</text>
</comment>
<evidence type="ECO:0000313" key="2">
    <source>
        <dbReference type="Proteomes" id="UP000031668"/>
    </source>
</evidence>
<dbReference type="EMBL" id="JWZT01002965">
    <property type="protein sequence ID" value="KII68106.1"/>
    <property type="molecule type" value="Genomic_DNA"/>
</dbReference>
<name>A0A0C2MLQ0_THEKT</name>
<evidence type="ECO:0000313" key="1">
    <source>
        <dbReference type="EMBL" id="KII68106.1"/>
    </source>
</evidence>